<organism evidence="1">
    <name type="scientific">Arundo donax</name>
    <name type="common">Giant reed</name>
    <name type="synonym">Donax arundinaceus</name>
    <dbReference type="NCBI Taxonomy" id="35708"/>
    <lineage>
        <taxon>Eukaryota</taxon>
        <taxon>Viridiplantae</taxon>
        <taxon>Streptophyta</taxon>
        <taxon>Embryophyta</taxon>
        <taxon>Tracheophyta</taxon>
        <taxon>Spermatophyta</taxon>
        <taxon>Magnoliopsida</taxon>
        <taxon>Liliopsida</taxon>
        <taxon>Poales</taxon>
        <taxon>Poaceae</taxon>
        <taxon>PACMAD clade</taxon>
        <taxon>Arundinoideae</taxon>
        <taxon>Arundineae</taxon>
        <taxon>Arundo</taxon>
    </lineage>
</organism>
<reference evidence="1" key="2">
    <citation type="journal article" date="2015" name="Data Brief">
        <title>Shoot transcriptome of the giant reed, Arundo donax.</title>
        <authorList>
            <person name="Barrero R.A."/>
            <person name="Guerrero F.D."/>
            <person name="Moolhuijzen P."/>
            <person name="Goolsby J.A."/>
            <person name="Tidwell J."/>
            <person name="Bellgard S.E."/>
            <person name="Bellgard M.I."/>
        </authorList>
    </citation>
    <scope>NUCLEOTIDE SEQUENCE</scope>
    <source>
        <tissue evidence="1">Shoot tissue taken approximately 20 cm above the soil surface</tissue>
    </source>
</reference>
<proteinExistence type="predicted"/>
<protein>
    <submittedName>
        <fullName evidence="1">Uncharacterized protein</fullName>
    </submittedName>
</protein>
<dbReference type="EMBL" id="GBRH01188651">
    <property type="protein sequence ID" value="JAE09245.1"/>
    <property type="molecule type" value="Transcribed_RNA"/>
</dbReference>
<sequence>MPDQKKHKFPFGVLPSTIQSIQKKLCQAQQKETGKYLI</sequence>
<dbReference type="AlphaFoldDB" id="A0A0A9F887"/>
<accession>A0A0A9F887</accession>
<reference evidence="1" key="1">
    <citation type="submission" date="2014-09" db="EMBL/GenBank/DDBJ databases">
        <authorList>
            <person name="Magalhaes I.L.F."/>
            <person name="Oliveira U."/>
            <person name="Santos F.R."/>
            <person name="Vidigal T.H.D.A."/>
            <person name="Brescovit A.D."/>
            <person name="Santos A.J."/>
        </authorList>
    </citation>
    <scope>NUCLEOTIDE SEQUENCE</scope>
    <source>
        <tissue evidence="1">Shoot tissue taken approximately 20 cm above the soil surface</tissue>
    </source>
</reference>
<evidence type="ECO:0000313" key="1">
    <source>
        <dbReference type="EMBL" id="JAE09245.1"/>
    </source>
</evidence>
<name>A0A0A9F887_ARUDO</name>